<sequence>MTLPPRELYKRSLHANCLSVSAMFLKLAFIVLVPIVISDEYGSSRSSMDCTETECSYGNGCVMRDGQPTCVPVDPNNNCEKHECDTGEECMYEEVVCVKAPCYPIPTCTKEGDSERKEATKSQSPGKKVNVEPAEQSLGNMVKDENPTASVDFIPPDDMGKIYEECKALNCPSGKVCEQFQLKTTCEVDELKSCDYRCAAGELCVVQKVQCFAPPCYPIAICVSATKMNEGVPAPSKTISSPPKETKQESKSKLFFNLLRLIICI</sequence>
<feature type="compositionally biased region" description="Basic and acidic residues" evidence="1">
    <location>
        <begin position="111"/>
        <end position="120"/>
    </location>
</feature>
<reference evidence="4" key="1">
    <citation type="submission" date="2016-11" db="UniProtKB">
        <authorList>
            <consortium name="WormBaseParasite"/>
        </authorList>
    </citation>
    <scope>IDENTIFICATION</scope>
</reference>
<keyword evidence="3" id="KW-1185">Reference proteome</keyword>
<keyword evidence="2" id="KW-0812">Transmembrane</keyword>
<name>A0A1I7X5F4_HETBA</name>
<feature type="region of interest" description="Disordered" evidence="1">
    <location>
        <begin position="111"/>
        <end position="151"/>
    </location>
</feature>
<accession>A0A1I7X5F4</accession>
<organism evidence="3 4">
    <name type="scientific">Heterorhabditis bacteriophora</name>
    <name type="common">Entomopathogenic nematode worm</name>
    <dbReference type="NCBI Taxonomy" id="37862"/>
    <lineage>
        <taxon>Eukaryota</taxon>
        <taxon>Metazoa</taxon>
        <taxon>Ecdysozoa</taxon>
        <taxon>Nematoda</taxon>
        <taxon>Chromadorea</taxon>
        <taxon>Rhabditida</taxon>
        <taxon>Rhabditina</taxon>
        <taxon>Rhabditomorpha</taxon>
        <taxon>Strongyloidea</taxon>
        <taxon>Heterorhabditidae</taxon>
        <taxon>Heterorhabditis</taxon>
    </lineage>
</organism>
<feature type="transmembrane region" description="Helical" evidence="2">
    <location>
        <begin position="12"/>
        <end position="37"/>
    </location>
</feature>
<evidence type="ECO:0000256" key="1">
    <source>
        <dbReference type="SAM" id="MobiDB-lite"/>
    </source>
</evidence>
<evidence type="ECO:0000313" key="4">
    <source>
        <dbReference type="WBParaSite" id="Hba_12647"/>
    </source>
</evidence>
<proteinExistence type="predicted"/>
<keyword evidence="2" id="KW-1133">Transmembrane helix</keyword>
<dbReference type="AlphaFoldDB" id="A0A1I7X5F4"/>
<evidence type="ECO:0000256" key="2">
    <source>
        <dbReference type="SAM" id="Phobius"/>
    </source>
</evidence>
<dbReference type="WBParaSite" id="Hba_12647">
    <property type="protein sequence ID" value="Hba_12647"/>
    <property type="gene ID" value="Hba_12647"/>
</dbReference>
<protein>
    <submittedName>
        <fullName evidence="4">TIL domain-containing protein</fullName>
    </submittedName>
</protein>
<keyword evidence="2" id="KW-0472">Membrane</keyword>
<dbReference type="Proteomes" id="UP000095283">
    <property type="component" value="Unplaced"/>
</dbReference>
<evidence type="ECO:0000313" key="3">
    <source>
        <dbReference type="Proteomes" id="UP000095283"/>
    </source>
</evidence>